<dbReference type="SUPFAM" id="SSF51430">
    <property type="entry name" value="NAD(P)-linked oxidoreductase"/>
    <property type="match status" value="1"/>
</dbReference>
<feature type="region of interest" description="Disordered" evidence="2">
    <location>
        <begin position="274"/>
        <end position="295"/>
    </location>
</feature>
<feature type="compositionally biased region" description="Low complexity" evidence="2">
    <location>
        <begin position="274"/>
        <end position="285"/>
    </location>
</feature>
<organism evidence="4">
    <name type="scientific">Eutreptiella gymnastica</name>
    <dbReference type="NCBI Taxonomy" id="73025"/>
    <lineage>
        <taxon>Eukaryota</taxon>
        <taxon>Discoba</taxon>
        <taxon>Euglenozoa</taxon>
        <taxon>Euglenida</taxon>
        <taxon>Spirocuta</taxon>
        <taxon>Euglenophyceae</taxon>
        <taxon>Eutreptiales</taxon>
        <taxon>Eutreptiaceae</taxon>
        <taxon>Eutreptiella</taxon>
    </lineage>
</organism>
<sequence>MAVTAECQPTYLTCGHSSLSHREVSGRLRSGCVVAIACLGVSCGTLLLGCQIKEPEATMAFVSRAVPKIQPSTSLASGPWQPHASESPLAAEIQSADARRLSVAAAPPALQYPSREQASGTSTRTPSRVHSSDTVKVFWGFLGALCFATVWSAIRRAWQSVPAPPYIAMAATTGTIPGAYGQPASELEGAVWKAINRADITEIDDVGFQRALYASLEGIFKETQAITRAQAEALMANMSALMMRLGHVRRRTALTVLLTSLERFLQNIFEPPAAEARASSSSPRPTGKGGPTNEVVGVVDGIRQKRLGGGDIIVSEMGLGTQRWASADFNAPDEALCHKFMDRAILESGVNLIDTAEQYPIPSDFRRPEGLTEEVIGRWHKQDPSRREKIVIATKITGGSNVTRRNIIRDCEDSLKRLQTDYIDVYLLHWPARYSPQANWGQSLAYNYDMEAAPWYQGAASFEEICLAMGELIKSGKIRGWGMCNDNAFGLTACCEVAKRLGVPPPVSMQNDFSMNDRRAEENGVAEASSPIHENVGFMAYNALCGGILTGKYMEPRTDKKTKRGRFDEPGWGRTLYRYYSGPALASAEVYKKLAEKNGMSLTELSLRWCKERRAVTSTLLGQTSMEQLEEDLKYFQNPEPLPDAVMNAIDIQHMRNRLPIFSSDDPFVDWDGRGDIGEAIP</sequence>
<protein>
    <recommendedName>
        <fullName evidence="3">NADP-dependent oxidoreductase domain-containing protein</fullName>
    </recommendedName>
</protein>
<dbReference type="GO" id="GO:0016491">
    <property type="term" value="F:oxidoreductase activity"/>
    <property type="evidence" value="ECO:0007669"/>
    <property type="project" value="UniProtKB-KW"/>
</dbReference>
<dbReference type="CDD" id="cd19094">
    <property type="entry name" value="AKR_Tas-like"/>
    <property type="match status" value="1"/>
</dbReference>
<feature type="domain" description="NADP-dependent oxidoreductase" evidence="3">
    <location>
        <begin position="316"/>
        <end position="651"/>
    </location>
</feature>
<dbReference type="AlphaFoldDB" id="A0A7S4GI51"/>
<evidence type="ECO:0000259" key="3">
    <source>
        <dbReference type="Pfam" id="PF00248"/>
    </source>
</evidence>
<dbReference type="EMBL" id="HBJA01142525">
    <property type="protein sequence ID" value="CAE0837774.1"/>
    <property type="molecule type" value="Transcribed_RNA"/>
</dbReference>
<dbReference type="PRINTS" id="PR00069">
    <property type="entry name" value="ALDKETRDTASE"/>
</dbReference>
<dbReference type="InterPro" id="IPR020471">
    <property type="entry name" value="AKR"/>
</dbReference>
<dbReference type="Pfam" id="PF00248">
    <property type="entry name" value="Aldo_ket_red"/>
    <property type="match status" value="1"/>
</dbReference>
<dbReference type="InterPro" id="IPR023210">
    <property type="entry name" value="NADP_OxRdtase_dom"/>
</dbReference>
<proteinExistence type="predicted"/>
<keyword evidence="1" id="KW-0560">Oxidoreductase</keyword>
<dbReference type="Gene3D" id="3.20.20.100">
    <property type="entry name" value="NADP-dependent oxidoreductase domain"/>
    <property type="match status" value="1"/>
</dbReference>
<evidence type="ECO:0000256" key="2">
    <source>
        <dbReference type="SAM" id="MobiDB-lite"/>
    </source>
</evidence>
<evidence type="ECO:0000313" key="4">
    <source>
        <dbReference type="EMBL" id="CAE0837774.1"/>
    </source>
</evidence>
<reference evidence="4" key="1">
    <citation type="submission" date="2021-01" db="EMBL/GenBank/DDBJ databases">
        <authorList>
            <person name="Corre E."/>
            <person name="Pelletier E."/>
            <person name="Niang G."/>
            <person name="Scheremetjew M."/>
            <person name="Finn R."/>
            <person name="Kale V."/>
            <person name="Holt S."/>
            <person name="Cochrane G."/>
            <person name="Meng A."/>
            <person name="Brown T."/>
            <person name="Cohen L."/>
        </authorList>
    </citation>
    <scope>NUCLEOTIDE SEQUENCE</scope>
    <source>
        <strain evidence="4">CCMP1594</strain>
    </source>
</reference>
<dbReference type="InterPro" id="IPR050523">
    <property type="entry name" value="AKR_Detox_Biosynth"/>
</dbReference>
<name>A0A7S4GI51_9EUGL</name>
<accession>A0A7S4GI51</accession>
<dbReference type="PANTHER" id="PTHR43364:SF4">
    <property type="entry name" value="NAD(P)-LINKED OXIDOREDUCTASE SUPERFAMILY PROTEIN"/>
    <property type="match status" value="1"/>
</dbReference>
<evidence type="ECO:0000256" key="1">
    <source>
        <dbReference type="ARBA" id="ARBA00023002"/>
    </source>
</evidence>
<dbReference type="InterPro" id="IPR036812">
    <property type="entry name" value="NAD(P)_OxRdtase_dom_sf"/>
</dbReference>
<gene>
    <name evidence="4" type="ORF">EGYM00163_LOCUS49146</name>
</gene>
<dbReference type="PANTHER" id="PTHR43364">
    <property type="entry name" value="NADH-SPECIFIC METHYLGLYOXAL REDUCTASE-RELATED"/>
    <property type="match status" value="1"/>
</dbReference>